<comment type="caution">
    <text evidence="5">The sequence shown here is derived from an EMBL/GenBank/DDBJ whole genome shotgun (WGS) entry which is preliminary data.</text>
</comment>
<feature type="domain" description="PucR C-terminal helix-turn-helix" evidence="3">
    <location>
        <begin position="300"/>
        <end position="355"/>
    </location>
</feature>
<dbReference type="AlphaFoldDB" id="A0A0K9GPC9"/>
<dbReference type="InterPro" id="IPR041522">
    <property type="entry name" value="CdaR_GGDEF"/>
</dbReference>
<dbReference type="EMBL" id="LFZW01000001">
    <property type="protein sequence ID" value="KMY48498.1"/>
    <property type="molecule type" value="Genomic_DNA"/>
</dbReference>
<dbReference type="RefSeq" id="WP_049679823.1">
    <property type="nucleotide sequence ID" value="NZ_LFZW01000001.1"/>
</dbReference>
<dbReference type="STRING" id="1679170.AC625_02365"/>
<feature type="domain" description="Putative sugar diacid recognition" evidence="2">
    <location>
        <begin position="2"/>
        <end position="135"/>
    </location>
</feature>
<dbReference type="InterPro" id="IPR042070">
    <property type="entry name" value="PucR_C-HTH_sf"/>
</dbReference>
<evidence type="ECO:0000313" key="5">
    <source>
        <dbReference type="EMBL" id="KMY48498.1"/>
    </source>
</evidence>
<dbReference type="Gene3D" id="1.10.10.2840">
    <property type="entry name" value="PucR C-terminal helix-turn-helix domain"/>
    <property type="match status" value="1"/>
</dbReference>
<dbReference type="Pfam" id="PF17853">
    <property type="entry name" value="GGDEF_2"/>
    <property type="match status" value="1"/>
</dbReference>
<dbReference type="PANTHER" id="PTHR33744">
    <property type="entry name" value="CARBOHYDRATE DIACID REGULATOR"/>
    <property type="match status" value="1"/>
</dbReference>
<dbReference type="InterPro" id="IPR025736">
    <property type="entry name" value="PucR_C-HTH_dom"/>
</dbReference>
<dbReference type="InterPro" id="IPR051448">
    <property type="entry name" value="CdaR-like_regulators"/>
</dbReference>
<evidence type="ECO:0000313" key="6">
    <source>
        <dbReference type="Proteomes" id="UP000037146"/>
    </source>
</evidence>
<evidence type="ECO:0000256" key="1">
    <source>
        <dbReference type="ARBA" id="ARBA00006754"/>
    </source>
</evidence>
<sequence>MLTRSIAHTIVKETSIRLNRNINIMNDSGIIIASRDVERIDDIHEGALHVLKTGQTLTIPSNQSVAWKGSHPGINLPIVFQDKIVGVIGITGNPDEMADLGELVKMTTELMIKAEYMTSQMEWKKRTKEMVIEELLKINPSFDHISRGLNLLGISFHPPYNTVVIQMAEGTITNHTVVEKIEEILGEENGIIGFINTNRIFLAFSNQAQMKIDKKLEEIYHALKKLQLTFRLAISIPFDSLNMFYQSYQDCDLALAISNPSEEVISFADVELKVLIHQLNPYESERFYQRVMTKTLIKYTDTLESFFQNNFNIQQTADELFIHRNTLIYRLKKIEEDTGYNPKHFKDAITLQLAIWISHKMKK</sequence>
<dbReference type="InterPro" id="IPR008599">
    <property type="entry name" value="Diacid_rec"/>
</dbReference>
<comment type="similarity">
    <text evidence="1">Belongs to the CdaR family.</text>
</comment>
<dbReference type="Pfam" id="PF13556">
    <property type="entry name" value="HTH_30"/>
    <property type="match status" value="1"/>
</dbReference>
<keyword evidence="6" id="KW-1185">Reference proteome</keyword>
<dbReference type="SUPFAM" id="SSF46689">
    <property type="entry name" value="Homeodomain-like"/>
    <property type="match status" value="1"/>
</dbReference>
<dbReference type="InterPro" id="IPR009057">
    <property type="entry name" value="Homeodomain-like_sf"/>
</dbReference>
<evidence type="ECO:0008006" key="7">
    <source>
        <dbReference type="Google" id="ProtNLM"/>
    </source>
</evidence>
<organism evidence="5 6">
    <name type="scientific">Peribacillus loiseleuriae</name>
    <dbReference type="NCBI Taxonomy" id="1679170"/>
    <lineage>
        <taxon>Bacteria</taxon>
        <taxon>Bacillati</taxon>
        <taxon>Bacillota</taxon>
        <taxon>Bacilli</taxon>
        <taxon>Bacillales</taxon>
        <taxon>Bacillaceae</taxon>
        <taxon>Peribacillus</taxon>
    </lineage>
</organism>
<evidence type="ECO:0000259" key="3">
    <source>
        <dbReference type="Pfam" id="PF13556"/>
    </source>
</evidence>
<dbReference type="Pfam" id="PF05651">
    <property type="entry name" value="Diacid_rec"/>
    <property type="match status" value="1"/>
</dbReference>
<dbReference type="OrthoDB" id="9792148at2"/>
<name>A0A0K9GPC9_9BACI</name>
<evidence type="ECO:0000259" key="4">
    <source>
        <dbReference type="Pfam" id="PF17853"/>
    </source>
</evidence>
<gene>
    <name evidence="5" type="ORF">AC625_02365</name>
</gene>
<proteinExistence type="inferred from homology"/>
<dbReference type="PATRIC" id="fig|1679170.3.peg.469"/>
<feature type="domain" description="CdaR GGDEF-like" evidence="4">
    <location>
        <begin position="144"/>
        <end position="257"/>
    </location>
</feature>
<dbReference type="PANTHER" id="PTHR33744:SF15">
    <property type="entry name" value="CARBOHYDRATE DIACID REGULATOR"/>
    <property type="match status" value="1"/>
</dbReference>
<evidence type="ECO:0000259" key="2">
    <source>
        <dbReference type="Pfam" id="PF05651"/>
    </source>
</evidence>
<accession>A0A0K9GPC9</accession>
<dbReference type="Proteomes" id="UP000037146">
    <property type="component" value="Unassembled WGS sequence"/>
</dbReference>
<protein>
    <recommendedName>
        <fullName evidence="7">Transcriptional regulator</fullName>
    </recommendedName>
</protein>
<reference evidence="6" key="1">
    <citation type="submission" date="2015-07" db="EMBL/GenBank/DDBJ databases">
        <title>Genome sequencing project for genomic taxonomy and phylogenomics of Bacillus-like bacteria.</title>
        <authorList>
            <person name="Liu B."/>
            <person name="Wang J."/>
            <person name="Zhu Y."/>
            <person name="Liu G."/>
            <person name="Chen Q."/>
            <person name="Chen Z."/>
            <person name="Lan J."/>
            <person name="Che J."/>
            <person name="Ge C."/>
            <person name="Shi H."/>
            <person name="Pan Z."/>
            <person name="Liu X."/>
        </authorList>
    </citation>
    <scope>NUCLEOTIDE SEQUENCE [LARGE SCALE GENOMIC DNA]</scope>
    <source>
        <strain evidence="6">FJAT-27997</strain>
    </source>
</reference>